<keyword evidence="4" id="KW-0808">Transferase</keyword>
<keyword evidence="3" id="KW-0489">Methyltransferase</keyword>
<dbReference type="PIRSF" id="PIRSF015855">
    <property type="entry name" value="TypeIII_Mtase_mKpnI"/>
    <property type="match status" value="1"/>
</dbReference>
<evidence type="ECO:0000256" key="2">
    <source>
        <dbReference type="ARBA" id="ARBA00011900"/>
    </source>
</evidence>
<dbReference type="OrthoDB" id="9800801at2"/>
<dbReference type="InterPro" id="IPR029063">
    <property type="entry name" value="SAM-dependent_MTases_sf"/>
</dbReference>
<dbReference type="GO" id="GO:0004519">
    <property type="term" value="F:endonuclease activity"/>
    <property type="evidence" value="ECO:0007669"/>
    <property type="project" value="UniProtKB-KW"/>
</dbReference>
<evidence type="ECO:0000313" key="10">
    <source>
        <dbReference type="Proteomes" id="UP000233535"/>
    </source>
</evidence>
<evidence type="ECO:0000256" key="6">
    <source>
        <dbReference type="ARBA" id="ARBA00047942"/>
    </source>
</evidence>
<dbReference type="RefSeq" id="WP_101263605.1">
    <property type="nucleotide sequence ID" value="NZ_MVDD01000037.1"/>
</dbReference>
<dbReference type="EC" id="2.1.1.72" evidence="2"/>
<dbReference type="InterPro" id="IPR002941">
    <property type="entry name" value="DNA_methylase_N4/N6"/>
</dbReference>
<keyword evidence="5" id="KW-0949">S-adenosyl-L-methionine</keyword>
<dbReference type="Pfam" id="PF12564">
    <property type="entry name" value="TypeIII_RM_meth"/>
    <property type="match status" value="1"/>
</dbReference>
<dbReference type="Pfam" id="PF01555">
    <property type="entry name" value="N6_N4_Mtase"/>
    <property type="match status" value="1"/>
</dbReference>
<evidence type="ECO:0000256" key="3">
    <source>
        <dbReference type="ARBA" id="ARBA00022603"/>
    </source>
</evidence>
<dbReference type="GO" id="GO:0009007">
    <property type="term" value="F:site-specific DNA-methyltransferase (adenine-specific) activity"/>
    <property type="evidence" value="ECO:0007669"/>
    <property type="project" value="UniProtKB-EC"/>
</dbReference>
<dbReference type="SUPFAM" id="SSF53335">
    <property type="entry name" value="S-adenosyl-L-methionine-dependent methyltransferases"/>
    <property type="match status" value="1"/>
</dbReference>
<evidence type="ECO:0000313" key="9">
    <source>
        <dbReference type="EMBL" id="PKQ60187.1"/>
    </source>
</evidence>
<proteinExistence type="inferred from homology"/>
<keyword evidence="10" id="KW-1185">Reference proteome</keyword>
<evidence type="ECO:0000256" key="4">
    <source>
        <dbReference type="ARBA" id="ARBA00022679"/>
    </source>
</evidence>
<dbReference type="PRINTS" id="PR00506">
    <property type="entry name" value="D21N6MTFRASE"/>
</dbReference>
<evidence type="ECO:0000259" key="8">
    <source>
        <dbReference type="Pfam" id="PF12564"/>
    </source>
</evidence>
<dbReference type="GO" id="GO:0032259">
    <property type="term" value="P:methylation"/>
    <property type="evidence" value="ECO:0007669"/>
    <property type="project" value="UniProtKB-KW"/>
</dbReference>
<accession>A0A2N3HQ64</accession>
<organism evidence="9 10">
    <name type="scientific">Labilibaculum filiforme</name>
    <dbReference type="NCBI Taxonomy" id="1940526"/>
    <lineage>
        <taxon>Bacteria</taxon>
        <taxon>Pseudomonadati</taxon>
        <taxon>Bacteroidota</taxon>
        <taxon>Bacteroidia</taxon>
        <taxon>Marinilabiliales</taxon>
        <taxon>Marinifilaceae</taxon>
        <taxon>Labilibaculum</taxon>
    </lineage>
</organism>
<comment type="similarity">
    <text evidence="1">Belongs to the N(4)/N(6)-methyltransferase family.</text>
</comment>
<name>A0A2N3HQ64_9BACT</name>
<comment type="caution">
    <text evidence="9">The sequence shown here is derived from an EMBL/GenBank/DDBJ whole genome shotgun (WGS) entry which is preliminary data.</text>
</comment>
<dbReference type="InterPro" id="IPR002052">
    <property type="entry name" value="DNA_methylase_N6_adenine_CS"/>
</dbReference>
<feature type="domain" description="DNA methylase N-4/N-6" evidence="7">
    <location>
        <begin position="209"/>
        <end position="511"/>
    </location>
</feature>
<dbReference type="PROSITE" id="PS00092">
    <property type="entry name" value="N6_MTASE"/>
    <property type="match status" value="1"/>
</dbReference>
<keyword evidence="9" id="KW-0540">Nuclease</keyword>
<keyword evidence="9" id="KW-0378">Hydrolase</keyword>
<keyword evidence="9" id="KW-0255">Endonuclease</keyword>
<evidence type="ECO:0000259" key="7">
    <source>
        <dbReference type="Pfam" id="PF01555"/>
    </source>
</evidence>
<dbReference type="InterPro" id="IPR002295">
    <property type="entry name" value="N4/N6-MTase_EcoPI_Mod-like"/>
</dbReference>
<evidence type="ECO:0000256" key="5">
    <source>
        <dbReference type="ARBA" id="ARBA00022691"/>
    </source>
</evidence>
<protein>
    <recommendedName>
        <fullName evidence="2">site-specific DNA-methyltransferase (adenine-specific)</fullName>
        <ecNumber evidence="2">2.1.1.72</ecNumber>
    </recommendedName>
</protein>
<dbReference type="InterPro" id="IPR022221">
    <property type="entry name" value="TypeIII_RM_meth"/>
</dbReference>
<dbReference type="Gene3D" id="3.40.50.150">
    <property type="entry name" value="Vaccinia Virus protein VP39"/>
    <property type="match status" value="1"/>
</dbReference>
<gene>
    <name evidence="9" type="ORF">BZG02_20415</name>
</gene>
<feature type="domain" description="Type III restriction/modification enzyme methylation subunit" evidence="8">
    <location>
        <begin position="37"/>
        <end position="92"/>
    </location>
</feature>
<dbReference type="EMBL" id="MVDD01000037">
    <property type="protein sequence ID" value="PKQ60187.1"/>
    <property type="molecule type" value="Genomic_DNA"/>
</dbReference>
<evidence type="ECO:0000256" key="1">
    <source>
        <dbReference type="ARBA" id="ARBA00006594"/>
    </source>
</evidence>
<comment type="catalytic activity">
    <reaction evidence="6">
        <text>a 2'-deoxyadenosine in DNA + S-adenosyl-L-methionine = an N(6)-methyl-2'-deoxyadenosine in DNA + S-adenosyl-L-homocysteine + H(+)</text>
        <dbReference type="Rhea" id="RHEA:15197"/>
        <dbReference type="Rhea" id="RHEA-COMP:12418"/>
        <dbReference type="Rhea" id="RHEA-COMP:12419"/>
        <dbReference type="ChEBI" id="CHEBI:15378"/>
        <dbReference type="ChEBI" id="CHEBI:57856"/>
        <dbReference type="ChEBI" id="CHEBI:59789"/>
        <dbReference type="ChEBI" id="CHEBI:90615"/>
        <dbReference type="ChEBI" id="CHEBI:90616"/>
        <dbReference type="EC" id="2.1.1.72"/>
    </reaction>
</comment>
<dbReference type="Proteomes" id="UP000233535">
    <property type="component" value="Unassembled WGS sequence"/>
</dbReference>
<dbReference type="GO" id="GO:0003677">
    <property type="term" value="F:DNA binding"/>
    <property type="evidence" value="ECO:0007669"/>
    <property type="project" value="InterPro"/>
</dbReference>
<reference evidence="9 10" key="1">
    <citation type="journal article" date="2017" name="Front. Microbiol.">
        <title>Labilibaculum manganireducens gen. nov., sp. nov. and Labilibaculum filiforme sp. nov., Novel Bacteroidetes Isolated from Subsurface Sediments of the Baltic Sea.</title>
        <authorList>
            <person name="Vandieken V."/>
            <person name="Marshall I.P."/>
            <person name="Niemann H."/>
            <person name="Engelen B."/>
            <person name="Cypionka H."/>
        </authorList>
    </citation>
    <scope>NUCLEOTIDE SEQUENCE [LARGE SCALE GENOMIC DNA]</scope>
    <source>
        <strain evidence="9 10">59.16B</strain>
    </source>
</reference>
<dbReference type="GO" id="GO:0008170">
    <property type="term" value="F:N-methyltransferase activity"/>
    <property type="evidence" value="ECO:0007669"/>
    <property type="project" value="InterPro"/>
</dbReference>
<sequence>MKLYDTLETQLKKENNFVSDSGELKKWVVINKAQNFDAGLIELLLGSKELKEKFFIEVKGTLVFNQNLFVQFLEQKNYLNDSYTQYKNKVGLTLDGKYLKQRNEVALVWPFKDCILEGGQSREEDKREEIFFNETLAQDEITQLLEPKVLTNAKTYDKEGEKAFKVFTRDAAVNRKRGLPENTITDNLIIKGNNLLALHSLKKEFSGKVKLIYIDPPYNTGSDSFGYNDSFNHSTWMTFMKNRFQAAQFLLKDDGFIVVQCDDNEQAYLKVLMDEVLQMSFLTSICVQMSYVSGEKMAHIDKKPPKIKEFLHIYSKKSGTKITPQYTNKDVDFEYNKYINRNDSKDYNDWEVFALNEIFKANKIKSEEQKEEFMLNNAANIFNRVRNKSEAYKKTLGNKKLQKITTATGLDKWAWNGREVVFLADRIITDHEGNLTYSQALGDIWNDIPIVNLYLEGSVTLLKGKKPELIILRLIEMFTGKNDIVLDYHLGSGTTAAVAHKAGRQYIGIEQLDYGENDSVIRLNNVINGDNTGISPIVKWISGGSFTYLELKKYNQIFIEQIEQAKDSNALLKIWEQMKAKSFLNYNVDIQKQDKHIEEFKQLELKQQKEHLVELLDKNQLYVNLSSINDKDFAVSKEEKQVTEDFYQIKKD</sequence>
<dbReference type="AlphaFoldDB" id="A0A2N3HQ64"/>